<gene>
    <name evidence="3" type="ORF">Q8F55_007941</name>
</gene>
<dbReference type="Proteomes" id="UP001565368">
    <property type="component" value="Unassembled WGS sequence"/>
</dbReference>
<comment type="caution">
    <text evidence="3">The sequence shown here is derived from an EMBL/GenBank/DDBJ whole genome shotgun (WGS) entry which is preliminary data.</text>
</comment>
<feature type="region of interest" description="Disordered" evidence="1">
    <location>
        <begin position="231"/>
        <end position="321"/>
    </location>
</feature>
<evidence type="ECO:0000313" key="4">
    <source>
        <dbReference type="Proteomes" id="UP001565368"/>
    </source>
</evidence>
<dbReference type="InterPro" id="IPR036339">
    <property type="entry name" value="PUB-like_dom_sf"/>
</dbReference>
<protein>
    <recommendedName>
        <fullName evidence="2">PUB domain-containing protein</fullName>
    </recommendedName>
</protein>
<dbReference type="SUPFAM" id="SSF143503">
    <property type="entry name" value="PUG domain-like"/>
    <property type="match status" value="1"/>
</dbReference>
<feature type="compositionally biased region" description="Gly residues" evidence="1">
    <location>
        <begin position="312"/>
        <end position="321"/>
    </location>
</feature>
<evidence type="ECO:0000259" key="2">
    <source>
        <dbReference type="Pfam" id="PF09409"/>
    </source>
</evidence>
<organism evidence="3 4">
    <name type="scientific">Vanrija albida</name>
    <dbReference type="NCBI Taxonomy" id="181172"/>
    <lineage>
        <taxon>Eukaryota</taxon>
        <taxon>Fungi</taxon>
        <taxon>Dikarya</taxon>
        <taxon>Basidiomycota</taxon>
        <taxon>Agaricomycotina</taxon>
        <taxon>Tremellomycetes</taxon>
        <taxon>Trichosporonales</taxon>
        <taxon>Trichosporonaceae</taxon>
        <taxon>Vanrija</taxon>
    </lineage>
</organism>
<dbReference type="Pfam" id="PF09409">
    <property type="entry name" value="PUB"/>
    <property type="match status" value="1"/>
</dbReference>
<feature type="compositionally biased region" description="Basic and acidic residues" evidence="1">
    <location>
        <begin position="231"/>
        <end position="241"/>
    </location>
</feature>
<feature type="domain" description="PUB" evidence="2">
    <location>
        <begin position="86"/>
        <end position="151"/>
    </location>
</feature>
<reference evidence="3 4" key="1">
    <citation type="submission" date="2023-08" db="EMBL/GenBank/DDBJ databases">
        <title>Annotated Genome Sequence of Vanrija albida AlHP1.</title>
        <authorList>
            <person name="Herzog R."/>
        </authorList>
    </citation>
    <scope>NUCLEOTIDE SEQUENCE [LARGE SCALE GENOMIC DNA]</scope>
    <source>
        <strain evidence="3 4">AlHP1</strain>
    </source>
</reference>
<evidence type="ECO:0000256" key="1">
    <source>
        <dbReference type="SAM" id="MobiDB-lite"/>
    </source>
</evidence>
<evidence type="ECO:0000313" key="3">
    <source>
        <dbReference type="EMBL" id="KAL1406247.1"/>
    </source>
</evidence>
<dbReference type="GeneID" id="95988984"/>
<feature type="compositionally biased region" description="Low complexity" evidence="1">
    <location>
        <begin position="15"/>
        <end position="38"/>
    </location>
</feature>
<feature type="compositionally biased region" description="Basic and acidic residues" evidence="1">
    <location>
        <begin position="281"/>
        <end position="295"/>
    </location>
</feature>
<feature type="compositionally biased region" description="Basic and acidic residues" evidence="1">
    <location>
        <begin position="58"/>
        <end position="67"/>
    </location>
</feature>
<feature type="region of interest" description="Disordered" evidence="1">
    <location>
        <begin position="15"/>
        <end position="67"/>
    </location>
</feature>
<feature type="compositionally biased region" description="Acidic residues" evidence="1">
    <location>
        <begin position="263"/>
        <end position="280"/>
    </location>
</feature>
<dbReference type="CDD" id="cd09212">
    <property type="entry name" value="PUB"/>
    <property type="match status" value="1"/>
</dbReference>
<proteinExistence type="predicted"/>
<keyword evidence="4" id="KW-1185">Reference proteome</keyword>
<sequence length="321" mass="35624">MSSAAADDARARRLAAIEARLAPPAPEPASSSASPGAATPLFGSRPPAHLPPAWTHPAPREENERRRELSRILNRGIIRDSSYAQAVGCVETLIKIAENIQTHSDDKYRRLKTDNPALKNKVFAAPGGREFLALHMGFRSETHDFVQTFVLDRSERRLYELSLATEALRAALPELQSRLSTQNIGKVNAKAEEARRAEAAKRLFEADREVVRERVERERFAREAREKAAAEAAARKAEHDATGGLIEPEPAVRDEAADKDGIEQDEDKTDEEETDDDDEVDNKGDFRPDFSHPDGDDGPEIQYGTRHRGHRWGGGNKLGKE</sequence>
<accession>A0ABR3PV54</accession>
<dbReference type="InterPro" id="IPR018997">
    <property type="entry name" value="PUB_domain"/>
</dbReference>
<dbReference type="RefSeq" id="XP_069206191.1">
    <property type="nucleotide sequence ID" value="XM_069356350.1"/>
</dbReference>
<feature type="compositionally biased region" description="Basic and acidic residues" evidence="1">
    <location>
        <begin position="250"/>
        <end position="262"/>
    </location>
</feature>
<name>A0ABR3PV54_9TREE</name>
<dbReference type="EMBL" id="JBBXJM010000006">
    <property type="protein sequence ID" value="KAL1406247.1"/>
    <property type="molecule type" value="Genomic_DNA"/>
</dbReference>
<dbReference type="Gene3D" id="1.20.58.2190">
    <property type="match status" value="1"/>
</dbReference>